<dbReference type="PANTHER" id="PTHR33452">
    <property type="entry name" value="OXIDOREDUCTASE CATD-RELATED"/>
    <property type="match status" value="1"/>
</dbReference>
<feature type="transmembrane region" description="Helical" evidence="7">
    <location>
        <begin position="73"/>
        <end position="90"/>
    </location>
</feature>
<keyword evidence="4 7" id="KW-0812">Transmembrane</keyword>
<evidence type="ECO:0000256" key="5">
    <source>
        <dbReference type="ARBA" id="ARBA00022989"/>
    </source>
</evidence>
<dbReference type="STRING" id="106654.B7L44_20035"/>
<evidence type="ECO:0000256" key="3">
    <source>
        <dbReference type="ARBA" id="ARBA00022475"/>
    </source>
</evidence>
<gene>
    <name evidence="8" type="ORF">AL533_16720</name>
    <name evidence="9" type="ORF">B9X58_01715</name>
</gene>
<dbReference type="Pfam" id="PF07681">
    <property type="entry name" value="DoxX"/>
    <property type="match status" value="1"/>
</dbReference>
<comment type="similarity">
    <text evidence="2">Belongs to the DoxX family.</text>
</comment>
<evidence type="ECO:0000256" key="1">
    <source>
        <dbReference type="ARBA" id="ARBA00004651"/>
    </source>
</evidence>
<evidence type="ECO:0000313" key="8">
    <source>
        <dbReference type="EMBL" id="AVF45882.1"/>
    </source>
</evidence>
<sequence>MSSSTNKHLNKGGCMFNPNVVVKNIVTQPGADSFISLVARLLIAYIFLVAGWGKITGYAATVGYMEAMGVPGGILPLVILVEFGGGLALLFGFQARFAAFGLGIFSILTAFLFHQGGADAAAQYNNGIHFMKNFAMAGGLFFLMLHGAGRISLDHAIEK</sequence>
<dbReference type="EMBL" id="NGDO01000004">
    <property type="protein sequence ID" value="OTM01431.1"/>
    <property type="molecule type" value="Genomic_DNA"/>
</dbReference>
<dbReference type="InterPro" id="IPR032808">
    <property type="entry name" value="DoxX"/>
</dbReference>
<reference evidence="8" key="3">
    <citation type="submission" date="2017-12" db="EMBL/GenBank/DDBJ databases">
        <title>FDA dAtabase for Regulatory Grade micrObial Sequences (FDA-ARGOS): Supporting development and validation of Infectious Disease Dx tests.</title>
        <authorList>
            <person name="Campos J."/>
            <person name="Goldberg B."/>
            <person name="Tallon L."/>
            <person name="Sadzewicz L."/>
            <person name="Sengamalay N."/>
            <person name="Ott S."/>
            <person name="Godinez A."/>
            <person name="Nagaraj S."/>
            <person name="Vavikolanu K."/>
            <person name="Aluvathingal J."/>
            <person name="Nadendla S."/>
            <person name="Nandy P."/>
            <person name="Hobson J."/>
            <person name="Sichtig H."/>
        </authorList>
    </citation>
    <scope>NUCLEOTIDE SEQUENCE</scope>
    <source>
        <strain evidence="8">FDAARGOS_129</strain>
    </source>
</reference>
<dbReference type="PANTHER" id="PTHR33452:SF1">
    <property type="entry name" value="INNER MEMBRANE PROTEIN YPHA-RELATED"/>
    <property type="match status" value="1"/>
</dbReference>
<accession>A0A1Y3GFI4</accession>
<evidence type="ECO:0000256" key="4">
    <source>
        <dbReference type="ARBA" id="ARBA00022692"/>
    </source>
</evidence>
<feature type="transmembrane region" description="Helical" evidence="7">
    <location>
        <begin position="33"/>
        <end position="53"/>
    </location>
</feature>
<dbReference type="Proteomes" id="UP000237921">
    <property type="component" value="Chromosome"/>
</dbReference>
<keyword evidence="6 7" id="KW-0472">Membrane</keyword>
<dbReference type="EMBL" id="CP014019">
    <property type="protein sequence ID" value="AVF45882.1"/>
    <property type="molecule type" value="Genomic_DNA"/>
</dbReference>
<feature type="transmembrane region" description="Helical" evidence="7">
    <location>
        <begin position="97"/>
        <end position="114"/>
    </location>
</feature>
<evidence type="ECO:0000256" key="6">
    <source>
        <dbReference type="ARBA" id="ARBA00023136"/>
    </source>
</evidence>
<keyword evidence="3" id="KW-1003">Cell membrane</keyword>
<protein>
    <submittedName>
        <fullName evidence="8">DoxX family protein</fullName>
    </submittedName>
</protein>
<reference evidence="11" key="2">
    <citation type="submission" date="2017-12" db="EMBL/GenBank/DDBJ databases">
        <title>FDA dAtabase for Regulatory Grade micrObial Sequences (FDA-ARGOS): Supporting development and validation of Infectious Disease Dx tests.</title>
        <authorList>
            <person name="Hoffmann M."/>
            <person name="Allard M."/>
            <person name="Evans P."/>
            <person name="Brown E."/>
            <person name="Tallon L."/>
            <person name="Sadzewicz L."/>
            <person name="Sengamalay N."/>
            <person name="Ott S."/>
            <person name="Godinez A."/>
            <person name="Nagaraj S."/>
            <person name="Vavikolanu K."/>
            <person name="Aluvathingal J."/>
            <person name="Nadendla S."/>
            <person name="Sichtig H."/>
        </authorList>
    </citation>
    <scope>NUCLEOTIDE SEQUENCE [LARGE SCALE GENOMIC DNA]</scope>
    <source>
        <strain evidence="11">FDAARGOS_129</strain>
    </source>
</reference>
<evidence type="ECO:0000313" key="11">
    <source>
        <dbReference type="Proteomes" id="UP000237921"/>
    </source>
</evidence>
<dbReference type="AlphaFoldDB" id="A0A1Y3GFI4"/>
<proteinExistence type="inferred from homology"/>
<keyword evidence="5 7" id="KW-1133">Transmembrane helix</keyword>
<dbReference type="InterPro" id="IPR051907">
    <property type="entry name" value="DoxX-like_oxidoreductase"/>
</dbReference>
<evidence type="ECO:0000256" key="7">
    <source>
        <dbReference type="SAM" id="Phobius"/>
    </source>
</evidence>
<comment type="subcellular location">
    <subcellularLocation>
        <location evidence="1">Cell membrane</location>
        <topology evidence="1">Multi-pass membrane protein</topology>
    </subcellularLocation>
</comment>
<evidence type="ECO:0000313" key="10">
    <source>
        <dbReference type="Proteomes" id="UP000194767"/>
    </source>
</evidence>
<reference evidence="9 10" key="1">
    <citation type="submission" date="2017-05" db="EMBL/GenBank/DDBJ databases">
        <authorList>
            <person name="Kreiswirth B."/>
            <person name="Manca C."/>
            <person name="Chen L."/>
            <person name="Evans S."/>
            <person name="Fowler V."/>
            <person name="Patel R."/>
            <person name="Chambers H."/>
            <person name="Bonomo R."/>
            <person name="Paul V."/>
            <person name="Sankar J."/>
            <person name="Gaind R."/>
            <person name="Ray P."/>
            <person name="Gautam V."/>
            <person name="Biswal M."/>
            <person name="Datta S."/>
            <person name="Walia K."/>
            <person name="Adams M."/>
            <person name="Nelson K."/>
            <person name="Sutton G."/>
            <person name="Fouts D."/>
            <person name="Hujer K."/>
            <person name="Hujer A."/>
        </authorList>
    </citation>
    <scope>NUCLEOTIDE SEQUENCE [LARGE SCALE GENOMIC DNA]</scope>
    <source>
        <strain evidence="9 10">PR324</strain>
    </source>
</reference>
<name>A0A1Y3GFI4_ACINO</name>
<evidence type="ECO:0000256" key="2">
    <source>
        <dbReference type="ARBA" id="ARBA00006679"/>
    </source>
</evidence>
<feature type="transmembrane region" description="Helical" evidence="7">
    <location>
        <begin position="134"/>
        <end position="153"/>
    </location>
</feature>
<evidence type="ECO:0000313" key="9">
    <source>
        <dbReference type="EMBL" id="OTM01431.1"/>
    </source>
</evidence>
<dbReference type="Proteomes" id="UP000194767">
    <property type="component" value="Unassembled WGS sequence"/>
</dbReference>
<dbReference type="GO" id="GO:0005886">
    <property type="term" value="C:plasma membrane"/>
    <property type="evidence" value="ECO:0007669"/>
    <property type="project" value="UniProtKB-SubCell"/>
</dbReference>
<organism evidence="8 11">
    <name type="scientific">Acinetobacter nosocomialis</name>
    <dbReference type="NCBI Taxonomy" id="106654"/>
    <lineage>
        <taxon>Bacteria</taxon>
        <taxon>Pseudomonadati</taxon>
        <taxon>Pseudomonadota</taxon>
        <taxon>Gammaproteobacteria</taxon>
        <taxon>Moraxellales</taxon>
        <taxon>Moraxellaceae</taxon>
        <taxon>Acinetobacter</taxon>
        <taxon>Acinetobacter calcoaceticus/baumannii complex</taxon>
    </lineage>
</organism>